<accession>A0A0M0J357</accession>
<reference evidence="2" key="1">
    <citation type="journal article" date="2015" name="PLoS Genet.">
        <title>Genome Sequence and Transcriptome Analyses of Chrysochromulina tobin: Metabolic Tools for Enhanced Algal Fitness in the Prominent Order Prymnesiales (Haptophyceae).</title>
        <authorList>
            <person name="Hovde B.T."/>
            <person name="Deodato C.R."/>
            <person name="Hunsperger H.M."/>
            <person name="Ryken S.A."/>
            <person name="Yost W."/>
            <person name="Jha R.K."/>
            <person name="Patterson J."/>
            <person name="Monnat R.J. Jr."/>
            <person name="Barlow S.B."/>
            <person name="Starkenburg S.R."/>
            <person name="Cattolico R.A."/>
        </authorList>
    </citation>
    <scope>NUCLEOTIDE SEQUENCE</scope>
    <source>
        <strain evidence="2">CCMP291</strain>
    </source>
</reference>
<protein>
    <submittedName>
        <fullName evidence="1">Uncharacterized protein</fullName>
    </submittedName>
</protein>
<comment type="caution">
    <text evidence="1">The sequence shown here is derived from an EMBL/GenBank/DDBJ whole genome shotgun (WGS) entry which is preliminary data.</text>
</comment>
<dbReference type="AlphaFoldDB" id="A0A0M0J357"/>
<proteinExistence type="predicted"/>
<dbReference type="EMBL" id="JWZX01003398">
    <property type="protein sequence ID" value="KOO20976.1"/>
    <property type="molecule type" value="Genomic_DNA"/>
</dbReference>
<organism evidence="1 2">
    <name type="scientific">Chrysochromulina tobinii</name>
    <dbReference type="NCBI Taxonomy" id="1460289"/>
    <lineage>
        <taxon>Eukaryota</taxon>
        <taxon>Haptista</taxon>
        <taxon>Haptophyta</taxon>
        <taxon>Prymnesiophyceae</taxon>
        <taxon>Prymnesiales</taxon>
        <taxon>Chrysochromulinaceae</taxon>
        <taxon>Chrysochromulina</taxon>
    </lineage>
</organism>
<gene>
    <name evidence="1" type="ORF">Ctob_000037</name>
</gene>
<evidence type="ECO:0000313" key="2">
    <source>
        <dbReference type="Proteomes" id="UP000037460"/>
    </source>
</evidence>
<name>A0A0M0J357_9EUKA</name>
<dbReference type="Proteomes" id="UP000037460">
    <property type="component" value="Unassembled WGS sequence"/>
</dbReference>
<evidence type="ECO:0000313" key="1">
    <source>
        <dbReference type="EMBL" id="KOO20976.1"/>
    </source>
</evidence>
<keyword evidence="2" id="KW-1185">Reference proteome</keyword>
<sequence length="109" mass="12194">MGPPLPDTIRAPAIVLQHSMKAIRTGPPELNKYDYLRPEEMAAVWVNGSDDILRTPLTDRKGGHDITIENWEQRSKAVAKLMIENEKAEEEAKERVASFRAALTKRVGG</sequence>